<feature type="compositionally biased region" description="Low complexity" evidence="2">
    <location>
        <begin position="45"/>
        <end position="61"/>
    </location>
</feature>
<dbReference type="GO" id="GO:0004553">
    <property type="term" value="F:hydrolase activity, hydrolyzing O-glycosyl compounds"/>
    <property type="evidence" value="ECO:0007669"/>
    <property type="project" value="InterPro"/>
</dbReference>
<evidence type="ECO:0008006" key="8">
    <source>
        <dbReference type="Google" id="ProtNLM"/>
    </source>
</evidence>
<feature type="chain" id="PRO_5017256334" description="PA14 domain-containing protein" evidence="3">
    <location>
        <begin position="31"/>
        <end position="641"/>
    </location>
</feature>
<dbReference type="Gene3D" id="2.60.120.200">
    <property type="match status" value="1"/>
</dbReference>
<dbReference type="GO" id="GO:0005975">
    <property type="term" value="P:carbohydrate metabolic process"/>
    <property type="evidence" value="ECO:0007669"/>
    <property type="project" value="InterPro"/>
</dbReference>
<evidence type="ECO:0000256" key="2">
    <source>
        <dbReference type="SAM" id="MobiDB-lite"/>
    </source>
</evidence>
<feature type="region of interest" description="Disordered" evidence="2">
    <location>
        <begin position="37"/>
        <end position="61"/>
    </location>
</feature>
<organism evidence="6 7">
    <name type="scientific">Corallococcus interemptor</name>
    <dbReference type="NCBI Taxonomy" id="2316720"/>
    <lineage>
        <taxon>Bacteria</taxon>
        <taxon>Pseudomonadati</taxon>
        <taxon>Myxococcota</taxon>
        <taxon>Myxococcia</taxon>
        <taxon>Myxococcales</taxon>
        <taxon>Cystobacterineae</taxon>
        <taxon>Myxococcaceae</taxon>
        <taxon>Corallococcus</taxon>
    </lineage>
</organism>
<evidence type="ECO:0000256" key="1">
    <source>
        <dbReference type="ARBA" id="ARBA00006865"/>
    </source>
</evidence>
<proteinExistence type="inferred from homology"/>
<dbReference type="PROSITE" id="PS51762">
    <property type="entry name" value="GH16_2"/>
    <property type="match status" value="1"/>
</dbReference>
<dbReference type="PROSITE" id="PS51820">
    <property type="entry name" value="PA14"/>
    <property type="match status" value="1"/>
</dbReference>
<dbReference type="Pfam" id="PF07691">
    <property type="entry name" value="PA14"/>
    <property type="match status" value="1"/>
</dbReference>
<evidence type="ECO:0000259" key="5">
    <source>
        <dbReference type="PROSITE" id="PS51820"/>
    </source>
</evidence>
<dbReference type="SUPFAM" id="SSF56988">
    <property type="entry name" value="Anthrax protective antigen"/>
    <property type="match status" value="1"/>
</dbReference>
<dbReference type="EMBL" id="RAWM01000032">
    <property type="protein sequence ID" value="RKH69537.1"/>
    <property type="molecule type" value="Genomic_DNA"/>
</dbReference>
<evidence type="ECO:0000256" key="3">
    <source>
        <dbReference type="SAM" id="SignalP"/>
    </source>
</evidence>
<feature type="signal peptide" evidence="3">
    <location>
        <begin position="1"/>
        <end position="30"/>
    </location>
</feature>
<gene>
    <name evidence="6" type="ORF">D7X96_14715</name>
</gene>
<name>A0A3A8QLX2_9BACT</name>
<evidence type="ECO:0000313" key="6">
    <source>
        <dbReference type="EMBL" id="RKH69537.1"/>
    </source>
</evidence>
<comment type="caution">
    <text evidence="6">The sequence shown here is derived from an EMBL/GenBank/DDBJ whole genome shotgun (WGS) entry which is preliminary data.</text>
</comment>
<dbReference type="Proteomes" id="UP000282656">
    <property type="component" value="Unassembled WGS sequence"/>
</dbReference>
<evidence type="ECO:0000259" key="4">
    <source>
        <dbReference type="PROSITE" id="PS51762"/>
    </source>
</evidence>
<evidence type="ECO:0000313" key="7">
    <source>
        <dbReference type="Proteomes" id="UP000282656"/>
    </source>
</evidence>
<dbReference type="InterPro" id="IPR000757">
    <property type="entry name" value="Beta-glucanase-like"/>
</dbReference>
<dbReference type="Gene3D" id="3.90.182.10">
    <property type="entry name" value="Toxin - Anthrax Protective Antigen,domain 1"/>
    <property type="match status" value="1"/>
</dbReference>
<accession>A0A3A8QLX2</accession>
<dbReference type="InterPro" id="IPR013320">
    <property type="entry name" value="ConA-like_dom_sf"/>
</dbReference>
<reference evidence="7" key="1">
    <citation type="submission" date="2018-09" db="EMBL/GenBank/DDBJ databases">
        <authorList>
            <person name="Livingstone P.G."/>
            <person name="Whitworth D.E."/>
        </authorList>
    </citation>
    <scope>NUCLEOTIDE SEQUENCE [LARGE SCALE GENOMIC DNA]</scope>
    <source>
        <strain evidence="7">AB047A</strain>
    </source>
</reference>
<keyword evidence="3" id="KW-0732">Signal</keyword>
<feature type="domain" description="PA14" evidence="5">
    <location>
        <begin position="208"/>
        <end position="345"/>
    </location>
</feature>
<keyword evidence="7" id="KW-1185">Reference proteome</keyword>
<dbReference type="InterPro" id="IPR037524">
    <property type="entry name" value="PA14/GLEYA"/>
</dbReference>
<sequence>MTPSLIKVPFMSRAMFPLRALSVFSLSLLAACEGPAPEEGDTLEAGRASSELVSSSASPSSDVAMSGIWAGGGSTPIHGLMDDGVSFAASDRGGTFARSAPGRVSSTLTLGYQDTAKPGGASTVVVNYDGWAINGGAGSLLVKLYDGATLLATGPVHALTPSPANFSDTFANLDVVDARQLRTELIFENSAAAGSLVSSIIWLDVTSRRGTGLQGQYFNSIDLTGLPVNRVDPTVDFNWGAGAPLSGVNADGFSARWTGKVSADHTETYTFYTTSDDGVRLTVNGTRIIDNWTHHGAVENSGTLALQAGESYDLVLEYYENTGSSVIKLAWSSPSTPKGVIPKENLFPGPVSTPPPVTVLACPTGFSRELFRDDFDGTALDTSKWNIVQGNNSPTNGTFTQLTKMLRANVKVEDGRLKVSSKRHCEDPYPNITPEHPAKCTGTNYYSGAWLKANNTFAPGKGVMAFHARIPAPMPGTFPALWARNSFGDARYGELDLIETWWDSPKGTVNNPNKFSITTHLGSSPMIHTSGNEVGPFANLVTAFHVWEVEWDATAVPAVARYYYRDGLGASRILLRTVNHQTAGFNGKVTDEAFRTALADGWRPYIDFAVQPDDTWHIGPDAAATYDPDDLEVDSVIVCAP</sequence>
<dbReference type="PROSITE" id="PS51257">
    <property type="entry name" value="PROKAR_LIPOPROTEIN"/>
    <property type="match status" value="1"/>
</dbReference>
<dbReference type="AlphaFoldDB" id="A0A3A8QLX2"/>
<feature type="domain" description="GH16" evidence="4">
    <location>
        <begin position="329"/>
        <end position="641"/>
    </location>
</feature>
<comment type="similarity">
    <text evidence="1">Belongs to the glycosyl hydrolase 16 family.</text>
</comment>
<dbReference type="InterPro" id="IPR011658">
    <property type="entry name" value="PA14_dom"/>
</dbReference>
<dbReference type="SUPFAM" id="SSF49899">
    <property type="entry name" value="Concanavalin A-like lectins/glucanases"/>
    <property type="match status" value="1"/>
</dbReference>
<protein>
    <recommendedName>
        <fullName evidence="8">PA14 domain-containing protein</fullName>
    </recommendedName>
</protein>
<dbReference type="SMART" id="SM00758">
    <property type="entry name" value="PA14"/>
    <property type="match status" value="1"/>
</dbReference>